<dbReference type="PROSITE" id="PS50835">
    <property type="entry name" value="IG_LIKE"/>
    <property type="match status" value="2"/>
</dbReference>
<dbReference type="SMART" id="SM00407">
    <property type="entry name" value="IGc1"/>
    <property type="match status" value="2"/>
</dbReference>
<evidence type="ECO:0000256" key="1">
    <source>
        <dbReference type="ARBA" id="ARBA00023319"/>
    </source>
</evidence>
<name>A0ABN9AK64_9NEOB</name>
<reference evidence="3" key="1">
    <citation type="submission" date="2023-05" db="EMBL/GenBank/DDBJ databases">
        <authorList>
            <person name="Stuckert A."/>
        </authorList>
    </citation>
    <scope>NUCLEOTIDE SEQUENCE</scope>
</reference>
<feature type="domain" description="Ig-like" evidence="2">
    <location>
        <begin position="56"/>
        <end position="147"/>
    </location>
</feature>
<keyword evidence="1" id="KW-0393">Immunoglobulin domain</keyword>
<feature type="non-terminal residue" evidence="3">
    <location>
        <position position="274"/>
    </location>
</feature>
<proteinExistence type="predicted"/>
<dbReference type="Pfam" id="PF07654">
    <property type="entry name" value="C1-set"/>
    <property type="match status" value="1"/>
</dbReference>
<dbReference type="EMBL" id="CATNWA010000249">
    <property type="protein sequence ID" value="CAI9535220.1"/>
    <property type="molecule type" value="Genomic_DNA"/>
</dbReference>
<keyword evidence="4" id="KW-1185">Reference proteome</keyword>
<comment type="caution">
    <text evidence="3">The sequence shown here is derived from an EMBL/GenBank/DDBJ whole genome shotgun (WGS) entry which is preliminary data.</text>
</comment>
<dbReference type="InterPro" id="IPR050380">
    <property type="entry name" value="Immune_Resp_Modulators"/>
</dbReference>
<dbReference type="InterPro" id="IPR003597">
    <property type="entry name" value="Ig_C1-set"/>
</dbReference>
<sequence>MVSDGVSFDEQAARKGNASLTIHSVTITDHGTYKCLVIYSPERLSRDIQLNVRATPTIKIHKKGFLKNEKTTVDCSITGFFPQETLVVTWLRNNIEVQDGPKMGTFQTNADGTFRVNNSIVLTPVQIQDRPTITCRVEHVSLQKSIQDELLVIYNVVPKVQLTSSRTADGNEYFYICEARGFSPEPLSINWMVDGKMANLSRGSEEGLFNKEIYYRINLKEGNVPERISCNIQHVALESPFTETLEVPGYNYCERHCHSGLIAIFFILLLISLA</sequence>
<dbReference type="Proteomes" id="UP001162483">
    <property type="component" value="Unassembled WGS sequence"/>
</dbReference>
<dbReference type="InterPro" id="IPR036179">
    <property type="entry name" value="Ig-like_dom_sf"/>
</dbReference>
<evidence type="ECO:0000313" key="4">
    <source>
        <dbReference type="Proteomes" id="UP001162483"/>
    </source>
</evidence>
<dbReference type="InterPro" id="IPR007110">
    <property type="entry name" value="Ig-like_dom"/>
</dbReference>
<feature type="domain" description="Ig-like" evidence="2">
    <location>
        <begin position="158"/>
        <end position="242"/>
    </location>
</feature>
<evidence type="ECO:0000313" key="3">
    <source>
        <dbReference type="EMBL" id="CAI9535220.1"/>
    </source>
</evidence>
<dbReference type="PANTHER" id="PTHR23411">
    <property type="entry name" value="TAPASIN"/>
    <property type="match status" value="1"/>
</dbReference>
<gene>
    <name evidence="3" type="ORF">SPARVUS_LOCUS811264</name>
</gene>
<accession>A0ABN9AK64</accession>
<dbReference type="SUPFAM" id="SSF48726">
    <property type="entry name" value="Immunoglobulin"/>
    <property type="match status" value="3"/>
</dbReference>
<dbReference type="Gene3D" id="2.60.40.10">
    <property type="entry name" value="Immunoglobulins"/>
    <property type="match status" value="3"/>
</dbReference>
<protein>
    <recommendedName>
        <fullName evidence="2">Ig-like domain-containing protein</fullName>
    </recommendedName>
</protein>
<dbReference type="CDD" id="cd00098">
    <property type="entry name" value="IgC1"/>
    <property type="match status" value="1"/>
</dbReference>
<evidence type="ECO:0000259" key="2">
    <source>
        <dbReference type="PROSITE" id="PS50835"/>
    </source>
</evidence>
<organism evidence="3 4">
    <name type="scientific">Staurois parvus</name>
    <dbReference type="NCBI Taxonomy" id="386267"/>
    <lineage>
        <taxon>Eukaryota</taxon>
        <taxon>Metazoa</taxon>
        <taxon>Chordata</taxon>
        <taxon>Craniata</taxon>
        <taxon>Vertebrata</taxon>
        <taxon>Euteleostomi</taxon>
        <taxon>Amphibia</taxon>
        <taxon>Batrachia</taxon>
        <taxon>Anura</taxon>
        <taxon>Neobatrachia</taxon>
        <taxon>Ranoidea</taxon>
        <taxon>Ranidae</taxon>
        <taxon>Staurois</taxon>
    </lineage>
</organism>
<dbReference type="InterPro" id="IPR013783">
    <property type="entry name" value="Ig-like_fold"/>
</dbReference>